<sequence>MVVMVVTVMVTVPRCHDMEFSSRTYRELGISRISGRRKEGVEMYVRAKALAATLASPLTRKSDSQKIFLLYLAVEVRRLTVRYLVENRSSSSVTGERMVYAKKEQGLSESLEIEVAEEETQAE</sequence>
<proteinExistence type="predicted"/>
<reference evidence="1" key="1">
    <citation type="journal article" date="2020" name="G3 (Bethesda)">
        <title>High-Quality Assemblies for Three Invasive Social Wasps from the &lt;i&gt;Vespula&lt;/i&gt; Genus.</title>
        <authorList>
            <person name="Harrop T.W.R."/>
            <person name="Guhlin J."/>
            <person name="McLaughlin G.M."/>
            <person name="Permina E."/>
            <person name="Stockwell P."/>
            <person name="Gilligan J."/>
            <person name="Le Lec M.F."/>
            <person name="Gruber M.A.M."/>
            <person name="Quinn O."/>
            <person name="Lovegrove M."/>
            <person name="Duncan E.J."/>
            <person name="Remnant E.J."/>
            <person name="Van Eeckhoven J."/>
            <person name="Graham B."/>
            <person name="Knapp R.A."/>
            <person name="Langford K.W."/>
            <person name="Kronenberg Z."/>
            <person name="Press M.O."/>
            <person name="Eacker S.M."/>
            <person name="Wilson-Rankin E.E."/>
            <person name="Purcell J."/>
            <person name="Lester P.J."/>
            <person name="Dearden P.K."/>
        </authorList>
    </citation>
    <scope>NUCLEOTIDE SEQUENCE</scope>
    <source>
        <strain evidence="1">Volc-1</strain>
    </source>
</reference>
<dbReference type="Proteomes" id="UP000600918">
    <property type="component" value="Unassembled WGS sequence"/>
</dbReference>
<comment type="caution">
    <text evidence="1">The sequence shown here is derived from an EMBL/GenBank/DDBJ whole genome shotgun (WGS) entry which is preliminary data.</text>
</comment>
<gene>
    <name evidence="1" type="ORF">H0235_016650</name>
</gene>
<accession>A0A834N7E0</accession>
<protein>
    <submittedName>
        <fullName evidence="1">Uncharacterized protein</fullName>
    </submittedName>
</protein>
<dbReference type="AlphaFoldDB" id="A0A834N7E0"/>
<keyword evidence="2" id="KW-1185">Reference proteome</keyword>
<evidence type="ECO:0000313" key="2">
    <source>
        <dbReference type="Proteomes" id="UP000600918"/>
    </source>
</evidence>
<evidence type="ECO:0000313" key="1">
    <source>
        <dbReference type="EMBL" id="KAF7397113.1"/>
    </source>
</evidence>
<organism evidence="1 2">
    <name type="scientific">Vespula pensylvanica</name>
    <name type="common">Western yellow jacket</name>
    <name type="synonym">Wasp</name>
    <dbReference type="NCBI Taxonomy" id="30213"/>
    <lineage>
        <taxon>Eukaryota</taxon>
        <taxon>Metazoa</taxon>
        <taxon>Ecdysozoa</taxon>
        <taxon>Arthropoda</taxon>
        <taxon>Hexapoda</taxon>
        <taxon>Insecta</taxon>
        <taxon>Pterygota</taxon>
        <taxon>Neoptera</taxon>
        <taxon>Endopterygota</taxon>
        <taxon>Hymenoptera</taxon>
        <taxon>Apocrita</taxon>
        <taxon>Aculeata</taxon>
        <taxon>Vespoidea</taxon>
        <taxon>Vespidae</taxon>
        <taxon>Vespinae</taxon>
        <taxon>Vespula</taxon>
    </lineage>
</organism>
<dbReference type="EMBL" id="JACSDY010000020">
    <property type="protein sequence ID" value="KAF7397113.1"/>
    <property type="molecule type" value="Genomic_DNA"/>
</dbReference>
<name>A0A834N7E0_VESPE</name>